<keyword evidence="1" id="KW-0472">Membrane</keyword>
<protein>
    <submittedName>
        <fullName evidence="2">Uncharacterized protein</fullName>
    </submittedName>
</protein>
<dbReference type="Proteomes" id="UP001243330">
    <property type="component" value="Unassembled WGS sequence"/>
</dbReference>
<proteinExistence type="predicted"/>
<keyword evidence="1" id="KW-0812">Transmembrane</keyword>
<dbReference type="AlphaFoldDB" id="A0AAD9E761"/>
<sequence length="82" mass="8944">MLPLCPHRSRLQYVYAVGTSLQPLHITLTASARFSPSLTTWCAGVAFVVVLHPLISIVIRYLYLPSSLIIAVVVLGGQPNEL</sequence>
<keyword evidence="3" id="KW-1185">Reference proteome</keyword>
<accession>A0AAD9E761</accession>
<keyword evidence="1" id="KW-1133">Transmembrane helix</keyword>
<reference evidence="2" key="1">
    <citation type="submission" date="2023-01" db="EMBL/GenBank/DDBJ databases">
        <title>Colletotrichum chrysophilum M932 genome sequence.</title>
        <authorList>
            <person name="Baroncelli R."/>
        </authorList>
    </citation>
    <scope>NUCLEOTIDE SEQUENCE</scope>
    <source>
        <strain evidence="2">M932</strain>
    </source>
</reference>
<feature type="transmembrane region" description="Helical" evidence="1">
    <location>
        <begin position="12"/>
        <end position="32"/>
    </location>
</feature>
<dbReference type="EMBL" id="JAQOWY010000579">
    <property type="protein sequence ID" value="KAK1840239.1"/>
    <property type="molecule type" value="Genomic_DNA"/>
</dbReference>
<organism evidence="2 3">
    <name type="scientific">Colletotrichum chrysophilum</name>
    <dbReference type="NCBI Taxonomy" id="1836956"/>
    <lineage>
        <taxon>Eukaryota</taxon>
        <taxon>Fungi</taxon>
        <taxon>Dikarya</taxon>
        <taxon>Ascomycota</taxon>
        <taxon>Pezizomycotina</taxon>
        <taxon>Sordariomycetes</taxon>
        <taxon>Hypocreomycetidae</taxon>
        <taxon>Glomerellales</taxon>
        <taxon>Glomerellaceae</taxon>
        <taxon>Colletotrichum</taxon>
        <taxon>Colletotrichum gloeosporioides species complex</taxon>
    </lineage>
</organism>
<evidence type="ECO:0000313" key="3">
    <source>
        <dbReference type="Proteomes" id="UP001243330"/>
    </source>
</evidence>
<evidence type="ECO:0000256" key="1">
    <source>
        <dbReference type="SAM" id="Phobius"/>
    </source>
</evidence>
<evidence type="ECO:0000313" key="2">
    <source>
        <dbReference type="EMBL" id="KAK1840239.1"/>
    </source>
</evidence>
<name>A0AAD9E761_9PEZI</name>
<feature type="transmembrane region" description="Helical" evidence="1">
    <location>
        <begin position="38"/>
        <end position="63"/>
    </location>
</feature>
<comment type="caution">
    <text evidence="2">The sequence shown here is derived from an EMBL/GenBank/DDBJ whole genome shotgun (WGS) entry which is preliminary data.</text>
</comment>
<gene>
    <name evidence="2" type="ORF">CCHR01_17131</name>
</gene>